<dbReference type="InterPro" id="IPR000109">
    <property type="entry name" value="POT_fam"/>
</dbReference>
<dbReference type="EMBL" id="JAEAOA010001196">
    <property type="protein sequence ID" value="KAK3591728.1"/>
    <property type="molecule type" value="Genomic_DNA"/>
</dbReference>
<evidence type="ECO:0000313" key="9">
    <source>
        <dbReference type="Proteomes" id="UP001195483"/>
    </source>
</evidence>
<protein>
    <submittedName>
        <fullName evidence="8">Uncharacterized protein</fullName>
    </submittedName>
</protein>
<keyword evidence="6 7" id="KW-0472">Membrane</keyword>
<dbReference type="GO" id="GO:0016020">
    <property type="term" value="C:membrane"/>
    <property type="evidence" value="ECO:0007669"/>
    <property type="project" value="UniProtKB-SubCell"/>
</dbReference>
<dbReference type="AlphaFoldDB" id="A0AAE0SHT3"/>
<proteinExistence type="inferred from homology"/>
<feature type="transmembrane region" description="Helical" evidence="7">
    <location>
        <begin position="95"/>
        <end position="116"/>
    </location>
</feature>
<accession>A0AAE0SHT3</accession>
<dbReference type="Gene3D" id="1.20.1250.20">
    <property type="entry name" value="MFS general substrate transporter like domains"/>
    <property type="match status" value="1"/>
</dbReference>
<dbReference type="Pfam" id="PF00854">
    <property type="entry name" value="PTR2"/>
    <property type="match status" value="1"/>
</dbReference>
<dbReference type="InterPro" id="IPR036259">
    <property type="entry name" value="MFS_trans_sf"/>
</dbReference>
<keyword evidence="9" id="KW-1185">Reference proteome</keyword>
<sequence>MLLVGLVAFGCGRRAYKHRLATESVFKKVIIDCYKYCKGSKDEDDVSSSDVILHQDVATVFKFLPVYGFVAIYWMSNSQSSTSLFLQSVRLDIGMVPPALLTTFNPVMVVLFIPLMDRFVYPMLTRFGKTPSLLQRIGK</sequence>
<keyword evidence="3 7" id="KW-0812">Transmembrane</keyword>
<keyword evidence="5 7" id="KW-1133">Transmembrane helix</keyword>
<evidence type="ECO:0000313" key="8">
    <source>
        <dbReference type="EMBL" id="KAK3591728.1"/>
    </source>
</evidence>
<dbReference type="PANTHER" id="PTHR11654">
    <property type="entry name" value="OLIGOPEPTIDE TRANSPORTER-RELATED"/>
    <property type="match status" value="1"/>
</dbReference>
<evidence type="ECO:0000256" key="1">
    <source>
        <dbReference type="ARBA" id="ARBA00004141"/>
    </source>
</evidence>
<comment type="subcellular location">
    <subcellularLocation>
        <location evidence="1">Membrane</location>
        <topology evidence="1">Multi-pass membrane protein</topology>
    </subcellularLocation>
</comment>
<reference evidence="8" key="3">
    <citation type="submission" date="2023-05" db="EMBL/GenBank/DDBJ databases">
        <authorList>
            <person name="Smith C.H."/>
        </authorList>
    </citation>
    <scope>NUCLEOTIDE SEQUENCE</scope>
    <source>
        <strain evidence="8">CHS0354</strain>
        <tissue evidence="8">Mantle</tissue>
    </source>
</reference>
<comment type="similarity">
    <text evidence="2">Belongs to the major facilitator superfamily. Proton-dependent oligopeptide transporter (POT/PTR) (TC 2.A.17) family.</text>
</comment>
<dbReference type="GO" id="GO:0015833">
    <property type="term" value="P:peptide transport"/>
    <property type="evidence" value="ECO:0007669"/>
    <property type="project" value="UniProtKB-KW"/>
</dbReference>
<dbReference type="GO" id="GO:0022857">
    <property type="term" value="F:transmembrane transporter activity"/>
    <property type="evidence" value="ECO:0007669"/>
    <property type="project" value="InterPro"/>
</dbReference>
<dbReference type="Proteomes" id="UP001195483">
    <property type="component" value="Unassembled WGS sequence"/>
</dbReference>
<reference evidence="8" key="1">
    <citation type="journal article" date="2021" name="Genome Biol. Evol.">
        <title>A High-Quality Reference Genome for a Parasitic Bivalve with Doubly Uniparental Inheritance (Bivalvia: Unionida).</title>
        <authorList>
            <person name="Smith C.H."/>
        </authorList>
    </citation>
    <scope>NUCLEOTIDE SEQUENCE</scope>
    <source>
        <strain evidence="8">CHS0354</strain>
    </source>
</reference>
<keyword evidence="4" id="KW-0571">Peptide transport</keyword>
<evidence type="ECO:0000256" key="2">
    <source>
        <dbReference type="ARBA" id="ARBA00005982"/>
    </source>
</evidence>
<evidence type="ECO:0000256" key="5">
    <source>
        <dbReference type="ARBA" id="ARBA00022989"/>
    </source>
</evidence>
<reference evidence="8" key="2">
    <citation type="journal article" date="2021" name="Genome Biol. Evol.">
        <title>Developing a high-quality reference genome for a parasitic bivalve with doubly uniparental inheritance (Bivalvia: Unionida).</title>
        <authorList>
            <person name="Smith C.H."/>
        </authorList>
    </citation>
    <scope>NUCLEOTIDE SEQUENCE</scope>
    <source>
        <strain evidence="8">CHS0354</strain>
        <tissue evidence="8">Mantle</tissue>
    </source>
</reference>
<keyword evidence="4" id="KW-0653">Protein transport</keyword>
<evidence type="ECO:0000256" key="3">
    <source>
        <dbReference type="ARBA" id="ARBA00022692"/>
    </source>
</evidence>
<organism evidence="8 9">
    <name type="scientific">Potamilus streckersoni</name>
    <dbReference type="NCBI Taxonomy" id="2493646"/>
    <lineage>
        <taxon>Eukaryota</taxon>
        <taxon>Metazoa</taxon>
        <taxon>Spiralia</taxon>
        <taxon>Lophotrochozoa</taxon>
        <taxon>Mollusca</taxon>
        <taxon>Bivalvia</taxon>
        <taxon>Autobranchia</taxon>
        <taxon>Heteroconchia</taxon>
        <taxon>Palaeoheterodonta</taxon>
        <taxon>Unionida</taxon>
        <taxon>Unionoidea</taxon>
        <taxon>Unionidae</taxon>
        <taxon>Ambleminae</taxon>
        <taxon>Lampsilini</taxon>
        <taxon>Potamilus</taxon>
    </lineage>
</organism>
<name>A0AAE0SHT3_9BIVA</name>
<evidence type="ECO:0000256" key="6">
    <source>
        <dbReference type="ARBA" id="ARBA00023136"/>
    </source>
</evidence>
<evidence type="ECO:0000256" key="4">
    <source>
        <dbReference type="ARBA" id="ARBA00022856"/>
    </source>
</evidence>
<evidence type="ECO:0000256" key="7">
    <source>
        <dbReference type="SAM" id="Phobius"/>
    </source>
</evidence>
<comment type="caution">
    <text evidence="8">The sequence shown here is derived from an EMBL/GenBank/DDBJ whole genome shotgun (WGS) entry which is preliminary data.</text>
</comment>
<keyword evidence="4" id="KW-0813">Transport</keyword>
<gene>
    <name evidence="8" type="ORF">CHS0354_019497</name>
</gene>